<dbReference type="Proteomes" id="UP000193077">
    <property type="component" value="Unassembled WGS sequence"/>
</dbReference>
<name>A0A1Y5TVN0_9RHOB</name>
<dbReference type="EMBL" id="FWFO01000009">
    <property type="protein sequence ID" value="SLN74033.1"/>
    <property type="molecule type" value="Genomic_DNA"/>
</dbReference>
<sequence>MSETGVHTGDLPLTEQVDDLLGNRDGSTVRIPPQKLAQQLARHMAAEVEFDTLETLLASDIPARGDGAIWRAGGLGFQEVDPGSSGGVLVTAAGIHLRPLAAARPNRDFAVTPQHFATPEELEVDADAALIQCANAAASAPGGKMVLPTGLYLASPDLQLLREGLQIEGEGRNRSQIILKPGQGGAALSRSWDPEGPNAYLQDVVLRSFGVILQHPERAAPSNYRQRGIDLSHVTRSLCDDLYVGTYPRGLSENMVPRPANADDAAQGIAFLGMSTSPGPAYSGGEVNRYSGCHVAGAQKGYVLDDPDFILPGAGSASYANHYAHCEAQHCEMGFGQLSKYGAGSMYLDCRVQAVSRATGSSNTTFEFRIDGYDNTIIGGYSESPAADYALYLSATSRRNKVYPRLWDLGVSDRVSDLGTGNIIEIIDPNTNRHKLLSGNRDLNAGRVQAFATWSVVGKQVTVLDSVGVTDVRRRGTGDYQIQFDEGVFDSNGYAHVLSGTVNAAGHPGLVYPHSAGHIEQTGLRLLSRNLATSEVADFERYSAVFHGGQAG</sequence>
<dbReference type="InterPro" id="IPR012334">
    <property type="entry name" value="Pectin_lyas_fold"/>
</dbReference>
<dbReference type="AlphaFoldDB" id="A0A1Y5TVN0"/>
<organism evidence="1 2">
    <name type="scientific">Falsiruegeria litorea R37</name>
    <dbReference type="NCBI Taxonomy" id="1200284"/>
    <lineage>
        <taxon>Bacteria</taxon>
        <taxon>Pseudomonadati</taxon>
        <taxon>Pseudomonadota</taxon>
        <taxon>Alphaproteobacteria</taxon>
        <taxon>Rhodobacterales</taxon>
        <taxon>Roseobacteraceae</taxon>
        <taxon>Falsiruegeria</taxon>
    </lineage>
</organism>
<evidence type="ECO:0008006" key="3">
    <source>
        <dbReference type="Google" id="ProtNLM"/>
    </source>
</evidence>
<accession>A0A1Y5TVN0</accession>
<dbReference type="OrthoDB" id="7877501at2"/>
<gene>
    <name evidence="1" type="ORF">TRL7639_04481</name>
</gene>
<dbReference type="Gene3D" id="2.160.20.10">
    <property type="entry name" value="Single-stranded right-handed beta-helix, Pectin lyase-like"/>
    <property type="match status" value="1"/>
</dbReference>
<keyword evidence="2" id="KW-1185">Reference proteome</keyword>
<protein>
    <recommendedName>
        <fullName evidence="3">Pectate lyase superfamily protein</fullName>
    </recommendedName>
</protein>
<reference evidence="1 2" key="1">
    <citation type="submission" date="2017-03" db="EMBL/GenBank/DDBJ databases">
        <authorList>
            <person name="Afonso C.L."/>
            <person name="Miller P.J."/>
            <person name="Scott M.A."/>
            <person name="Spackman E."/>
            <person name="Goraichik I."/>
            <person name="Dimitrov K.M."/>
            <person name="Suarez D.L."/>
            <person name="Swayne D.E."/>
        </authorList>
    </citation>
    <scope>NUCLEOTIDE SEQUENCE [LARGE SCALE GENOMIC DNA]</scope>
    <source>
        <strain evidence="1 2">CECT 7639</strain>
    </source>
</reference>
<evidence type="ECO:0000313" key="2">
    <source>
        <dbReference type="Proteomes" id="UP000193077"/>
    </source>
</evidence>
<dbReference type="RefSeq" id="WP_085798123.1">
    <property type="nucleotide sequence ID" value="NZ_FWFO01000009.1"/>
</dbReference>
<proteinExistence type="predicted"/>
<evidence type="ECO:0000313" key="1">
    <source>
        <dbReference type="EMBL" id="SLN74033.1"/>
    </source>
</evidence>